<proteinExistence type="predicted"/>
<dbReference type="NCBIfam" id="NF007623">
    <property type="entry name" value="PRK10279.1"/>
    <property type="match status" value="1"/>
</dbReference>
<gene>
    <name evidence="6" type="primary">rssA</name>
    <name evidence="6" type="ORF">G3R48_03120</name>
</gene>
<protein>
    <submittedName>
        <fullName evidence="6">Patatin-like phospholipase RssA</fullName>
    </submittedName>
</protein>
<evidence type="ECO:0000256" key="4">
    <source>
        <dbReference type="PROSITE-ProRule" id="PRU01161"/>
    </source>
</evidence>
<dbReference type="Pfam" id="PF01734">
    <property type="entry name" value="Patatin"/>
    <property type="match status" value="1"/>
</dbReference>
<comment type="caution">
    <text evidence="6">The sequence shown here is derived from an EMBL/GenBank/DDBJ whole genome shotgun (WGS) entry which is preliminary data.</text>
</comment>
<keyword evidence="1 4" id="KW-0378">Hydrolase</keyword>
<feature type="domain" description="PNPLA" evidence="5">
    <location>
        <begin position="22"/>
        <end position="182"/>
    </location>
</feature>
<dbReference type="InterPro" id="IPR002641">
    <property type="entry name" value="PNPLA_dom"/>
</dbReference>
<dbReference type="PANTHER" id="PTHR14226">
    <property type="entry name" value="NEUROPATHY TARGET ESTERASE/SWISS CHEESE D.MELANOGASTER"/>
    <property type="match status" value="1"/>
</dbReference>
<dbReference type="RefSeq" id="WP_153660407.1">
    <property type="nucleotide sequence ID" value="NZ_JAAIKR010000001.1"/>
</dbReference>
<feature type="short sequence motif" description="DGA/G" evidence="4">
    <location>
        <begin position="169"/>
        <end position="171"/>
    </location>
</feature>
<name>A0ABS5I0S1_9GAMM</name>
<feature type="short sequence motif" description="GXSXG" evidence="4">
    <location>
        <begin position="53"/>
        <end position="57"/>
    </location>
</feature>
<accession>A0ABS5I0S1</accession>
<feature type="active site" description="Proton acceptor" evidence="4">
    <location>
        <position position="169"/>
    </location>
</feature>
<sequence>MFDILQSAQRNQKKHCQSTIGIALGSGAAKGWAHIGVLNALNDMGIYPDKVAGCSAGAFVGAAYANDQLQELSKWVSGFSNWDVISLMDLSWQKGGIITGEKVFDVIGSRLGTPTIEQLQRPFATVATDLYSGQEVWFREGDLRQAVKASCSMPGFLSPVKQGHRWLVDGAVVNPVPVSLSRAMDVDIVIAVDLNAYQVSRASPIPESIISHPNAQHCEINEQDEHEFRFVDLLGRGKEYIANLSHKFTAATQSDPSMLAVMSQSMEILEQRHKRARLMGDPPEICIIPQVEDIGTMEFHRAQEAIDAGYQAVKDIEHLINAQLSHLNNK</sequence>
<dbReference type="Gene3D" id="3.40.1090.10">
    <property type="entry name" value="Cytosolic phospholipase A2 catalytic domain"/>
    <property type="match status" value="2"/>
</dbReference>
<dbReference type="SUPFAM" id="SSF52151">
    <property type="entry name" value="FabD/lysophospholipase-like"/>
    <property type="match status" value="1"/>
</dbReference>
<keyword evidence="7" id="KW-1185">Reference proteome</keyword>
<dbReference type="PROSITE" id="PS51635">
    <property type="entry name" value="PNPLA"/>
    <property type="match status" value="1"/>
</dbReference>
<comment type="caution">
    <text evidence="4">Lacks conserved residue(s) required for the propagation of feature annotation.</text>
</comment>
<evidence type="ECO:0000313" key="7">
    <source>
        <dbReference type="Proteomes" id="UP000811844"/>
    </source>
</evidence>
<organism evidence="6 7">
    <name type="scientific">Shewanella intestini</name>
    <dbReference type="NCBI Taxonomy" id="2017544"/>
    <lineage>
        <taxon>Bacteria</taxon>
        <taxon>Pseudomonadati</taxon>
        <taxon>Pseudomonadota</taxon>
        <taxon>Gammaproteobacteria</taxon>
        <taxon>Alteromonadales</taxon>
        <taxon>Shewanellaceae</taxon>
        <taxon>Shewanella</taxon>
    </lineage>
</organism>
<feature type="active site" description="Nucleophile" evidence="4">
    <location>
        <position position="55"/>
    </location>
</feature>
<dbReference type="InterPro" id="IPR016035">
    <property type="entry name" value="Acyl_Trfase/lysoPLipase"/>
</dbReference>
<evidence type="ECO:0000256" key="3">
    <source>
        <dbReference type="ARBA" id="ARBA00023098"/>
    </source>
</evidence>
<keyword evidence="2 4" id="KW-0442">Lipid degradation</keyword>
<dbReference type="PANTHER" id="PTHR14226:SF76">
    <property type="entry name" value="NTE FAMILY PROTEIN RSSA"/>
    <property type="match status" value="1"/>
</dbReference>
<keyword evidence="3 4" id="KW-0443">Lipid metabolism</keyword>
<evidence type="ECO:0000256" key="1">
    <source>
        <dbReference type="ARBA" id="ARBA00022801"/>
    </source>
</evidence>
<evidence type="ECO:0000313" key="6">
    <source>
        <dbReference type="EMBL" id="MBR9726985.1"/>
    </source>
</evidence>
<evidence type="ECO:0000256" key="2">
    <source>
        <dbReference type="ARBA" id="ARBA00022963"/>
    </source>
</evidence>
<reference evidence="6 7" key="1">
    <citation type="submission" date="2020-02" db="EMBL/GenBank/DDBJ databases">
        <title>Shewanella WXL01 sp. nov., a marine bacterium isolated from green algae in Luhuitou Fringing Reef (Northern South China Sea).</title>
        <authorList>
            <person name="Wang X."/>
        </authorList>
    </citation>
    <scope>NUCLEOTIDE SEQUENCE [LARGE SCALE GENOMIC DNA]</scope>
    <source>
        <strain evidence="6 7">MCCC 1A01895</strain>
    </source>
</reference>
<evidence type="ECO:0000259" key="5">
    <source>
        <dbReference type="PROSITE" id="PS51635"/>
    </source>
</evidence>
<dbReference type="Proteomes" id="UP000811844">
    <property type="component" value="Unassembled WGS sequence"/>
</dbReference>
<dbReference type="InterPro" id="IPR050301">
    <property type="entry name" value="NTE"/>
</dbReference>
<dbReference type="EMBL" id="JAAIKR010000001">
    <property type="protein sequence ID" value="MBR9726985.1"/>
    <property type="molecule type" value="Genomic_DNA"/>
</dbReference>